<name>B1YPI4_BURA4</name>
<evidence type="ECO:0000256" key="7">
    <source>
        <dbReference type="ARBA" id="ARBA00022692"/>
    </source>
</evidence>
<evidence type="ECO:0000256" key="8">
    <source>
        <dbReference type="ARBA" id="ARBA00022970"/>
    </source>
</evidence>
<organism evidence="13 14">
    <name type="scientific">Burkholderia ambifaria (strain MC40-6)</name>
    <dbReference type="NCBI Taxonomy" id="398577"/>
    <lineage>
        <taxon>Bacteria</taxon>
        <taxon>Pseudomonadati</taxon>
        <taxon>Pseudomonadota</taxon>
        <taxon>Betaproteobacteria</taxon>
        <taxon>Burkholderiales</taxon>
        <taxon>Burkholderiaceae</taxon>
        <taxon>Burkholderia</taxon>
        <taxon>Burkholderia cepacia complex</taxon>
    </lineage>
</organism>
<dbReference type="Proteomes" id="UP000001680">
    <property type="component" value="Chromosome 1"/>
</dbReference>
<sequence>MGGIRNDAALCFIGPVYDCAFAHALASYSMSTTSLLVQSLPVLAQGAVLTVKFAVLSMVFGLLGAVMLAMMGIRQSEPLEGFERIWVNALAWLARAYVSLMRGTPLLVQIFVIYYGLPSLGISLDPTPAGVIALSANVAAYMSESMRGAINGIARGQWLAAYSLGLSWGQTLRYVIGPQALRIAVPSLSNSLISLIKDTSLVSVITVTELLRSAQEVIAATYQPLPLYLAAAAVYWVLCQILEWVQRWYEKRLSLPARH</sequence>
<evidence type="ECO:0000256" key="10">
    <source>
        <dbReference type="ARBA" id="ARBA00023136"/>
    </source>
</evidence>
<dbReference type="PROSITE" id="PS50928">
    <property type="entry name" value="ABC_TM1"/>
    <property type="match status" value="1"/>
</dbReference>
<evidence type="ECO:0000256" key="6">
    <source>
        <dbReference type="ARBA" id="ARBA00022475"/>
    </source>
</evidence>
<dbReference type="KEGG" id="bac:BamMC406_1474"/>
<dbReference type="EMBL" id="CP001025">
    <property type="protein sequence ID" value="ACB63961.1"/>
    <property type="molecule type" value="Genomic_DNA"/>
</dbReference>
<reference evidence="14" key="1">
    <citation type="submission" date="2008-04" db="EMBL/GenBank/DDBJ databases">
        <title>Complete sequence of chromosome 1 of Burkholderia ambifaria MC40-6.</title>
        <authorList>
            <person name="Copeland A."/>
            <person name="Lucas S."/>
            <person name="Lapidus A."/>
            <person name="Glavina del Rio T."/>
            <person name="Dalin E."/>
            <person name="Tice H."/>
            <person name="Pitluck S."/>
            <person name="Chain P."/>
            <person name="Malfatti S."/>
            <person name="Shin M."/>
            <person name="Vergez L."/>
            <person name="Lang D."/>
            <person name="Schmutz J."/>
            <person name="Larimer F."/>
            <person name="Land M."/>
            <person name="Hauser L."/>
            <person name="Kyrpides N."/>
            <person name="Lykidis A."/>
            <person name="Ramette A."/>
            <person name="Konstantinidis K."/>
            <person name="Tiedje J."/>
            <person name="Richardson P."/>
        </authorList>
    </citation>
    <scope>NUCLEOTIDE SEQUENCE [LARGE SCALE GENOMIC DNA]</scope>
    <source>
        <strain evidence="14">MC40-6</strain>
    </source>
</reference>
<evidence type="ECO:0000256" key="2">
    <source>
        <dbReference type="ARBA" id="ARBA00004429"/>
    </source>
</evidence>
<dbReference type="AlphaFoldDB" id="B1YPI4"/>
<keyword evidence="6" id="KW-1003">Cell membrane</keyword>
<gene>
    <name evidence="13" type="ordered locus">BamMC406_1474</name>
</gene>
<dbReference type="CDD" id="cd06261">
    <property type="entry name" value="TM_PBP2"/>
    <property type="match status" value="1"/>
</dbReference>
<feature type="transmembrane region" description="Helical" evidence="11">
    <location>
        <begin position="7"/>
        <end position="26"/>
    </location>
</feature>
<evidence type="ECO:0000256" key="1">
    <source>
        <dbReference type="ARBA" id="ARBA00003159"/>
    </source>
</evidence>
<dbReference type="GO" id="GO:0043190">
    <property type="term" value="C:ATP-binding cassette (ABC) transporter complex"/>
    <property type="evidence" value="ECO:0007669"/>
    <property type="project" value="InterPro"/>
</dbReference>
<dbReference type="FunFam" id="1.10.3720.10:FF:000033">
    <property type="entry name" value="Polar amino acid ABC transporter permease"/>
    <property type="match status" value="1"/>
</dbReference>
<dbReference type="Pfam" id="PF00528">
    <property type="entry name" value="BPD_transp_1"/>
    <property type="match status" value="1"/>
</dbReference>
<keyword evidence="5 11" id="KW-0813">Transport</keyword>
<comment type="subcellular location">
    <subcellularLocation>
        <location evidence="2">Cell inner membrane</location>
        <topology evidence="2">Multi-pass membrane protein</topology>
    </subcellularLocation>
    <subcellularLocation>
        <location evidence="11">Cell membrane</location>
        <topology evidence="11">Multi-pass membrane protein</topology>
    </subcellularLocation>
</comment>
<evidence type="ECO:0000256" key="3">
    <source>
        <dbReference type="ARBA" id="ARBA00010072"/>
    </source>
</evidence>
<dbReference type="HOGENOM" id="CLU_019602_1_4_4"/>
<dbReference type="InterPro" id="IPR035906">
    <property type="entry name" value="MetI-like_sf"/>
</dbReference>
<feature type="transmembrane region" description="Helical" evidence="11">
    <location>
        <begin position="46"/>
        <end position="71"/>
    </location>
</feature>
<dbReference type="PANTHER" id="PTHR30614:SF0">
    <property type="entry name" value="L-CYSTINE TRANSPORT SYSTEM PERMEASE PROTEIN TCYL"/>
    <property type="match status" value="1"/>
</dbReference>
<accession>B1YPI4</accession>
<comment type="function">
    <text evidence="1">Part of the binding-protein-dependent transport system for glutamine; probably responsible for the translocation of the substrate across the membrane.</text>
</comment>
<dbReference type="SUPFAM" id="SSF161098">
    <property type="entry name" value="MetI-like"/>
    <property type="match status" value="1"/>
</dbReference>
<evidence type="ECO:0000313" key="13">
    <source>
        <dbReference type="EMBL" id="ACB63961.1"/>
    </source>
</evidence>
<evidence type="ECO:0000256" key="5">
    <source>
        <dbReference type="ARBA" id="ARBA00022448"/>
    </source>
</evidence>
<dbReference type="InterPro" id="IPR010065">
    <property type="entry name" value="AA_ABC_transptr_permease_3TM"/>
</dbReference>
<dbReference type="Gene3D" id="1.10.3720.10">
    <property type="entry name" value="MetI-like"/>
    <property type="match status" value="1"/>
</dbReference>
<protein>
    <recommendedName>
        <fullName evidence="4">Putative glutamine transport system permease protein GlnP</fullName>
    </recommendedName>
</protein>
<proteinExistence type="inferred from homology"/>
<keyword evidence="7 11" id="KW-0812">Transmembrane</keyword>
<keyword evidence="10 11" id="KW-0472">Membrane</keyword>
<feature type="domain" description="ABC transmembrane type-1" evidence="12">
    <location>
        <begin position="47"/>
        <end position="246"/>
    </location>
</feature>
<dbReference type="NCBIfam" id="TIGR01726">
    <property type="entry name" value="HEQRo_perm_3TM"/>
    <property type="match status" value="1"/>
</dbReference>
<dbReference type="InterPro" id="IPR043429">
    <property type="entry name" value="ArtM/GltK/GlnP/TcyL/YhdX-like"/>
</dbReference>
<evidence type="ECO:0000313" key="14">
    <source>
        <dbReference type="Proteomes" id="UP000001680"/>
    </source>
</evidence>
<evidence type="ECO:0000256" key="11">
    <source>
        <dbReference type="RuleBase" id="RU363032"/>
    </source>
</evidence>
<evidence type="ECO:0000256" key="9">
    <source>
        <dbReference type="ARBA" id="ARBA00022989"/>
    </source>
</evidence>
<dbReference type="GO" id="GO:0015184">
    <property type="term" value="F:L-cystine transmembrane transporter activity"/>
    <property type="evidence" value="ECO:0007669"/>
    <property type="project" value="TreeGrafter"/>
</dbReference>
<dbReference type="PANTHER" id="PTHR30614">
    <property type="entry name" value="MEMBRANE COMPONENT OF AMINO ACID ABC TRANSPORTER"/>
    <property type="match status" value="1"/>
</dbReference>
<evidence type="ECO:0000259" key="12">
    <source>
        <dbReference type="PROSITE" id="PS50928"/>
    </source>
</evidence>
<comment type="similarity">
    <text evidence="3">Belongs to the binding-protein-dependent transport system permease family. HisMQ subfamily.</text>
</comment>
<keyword evidence="9 11" id="KW-1133">Transmembrane helix</keyword>
<keyword evidence="8" id="KW-0029">Amino-acid transport</keyword>
<evidence type="ECO:0000256" key="4">
    <source>
        <dbReference type="ARBA" id="ARBA00016506"/>
    </source>
</evidence>
<dbReference type="InterPro" id="IPR000515">
    <property type="entry name" value="MetI-like"/>
</dbReference>